<evidence type="ECO:0000313" key="2">
    <source>
        <dbReference type="EMBL" id="GAA5151328.1"/>
    </source>
</evidence>
<keyword evidence="1" id="KW-1133">Transmembrane helix</keyword>
<keyword evidence="3" id="KW-1185">Reference proteome</keyword>
<keyword evidence="1" id="KW-0472">Membrane</keyword>
<dbReference type="Proteomes" id="UP001500221">
    <property type="component" value="Unassembled WGS sequence"/>
</dbReference>
<organism evidence="2 3">
    <name type="scientific">Nocardioides marinquilinus</name>
    <dbReference type="NCBI Taxonomy" id="1210400"/>
    <lineage>
        <taxon>Bacteria</taxon>
        <taxon>Bacillati</taxon>
        <taxon>Actinomycetota</taxon>
        <taxon>Actinomycetes</taxon>
        <taxon>Propionibacteriales</taxon>
        <taxon>Nocardioidaceae</taxon>
        <taxon>Nocardioides</taxon>
    </lineage>
</organism>
<feature type="transmembrane region" description="Helical" evidence="1">
    <location>
        <begin position="12"/>
        <end position="30"/>
    </location>
</feature>
<sequence>MLNDIAWPTRLLMVGFGVSIGLMVAGPVAGAGSGAAFALITGGVLVEVVLLLVFPVVLGVAERRMRRTLERASRDVLAGHVRPGGAVGLVVRRRVNRTTPWFLPGRGSGPAPTAVTVLTALPDDGGPPRRVAAAVPTTLGALGRGTPAALLLHPTERDVAVLDDRVGPQRLHEIAGDPRWRSLRLPTDRTVVGGYLPLLAALVVGGVIGVVLGVTAVSLLG</sequence>
<name>A0ABP9PTE5_9ACTN</name>
<reference evidence="3" key="1">
    <citation type="journal article" date="2019" name="Int. J. Syst. Evol. Microbiol.">
        <title>The Global Catalogue of Microorganisms (GCM) 10K type strain sequencing project: providing services to taxonomists for standard genome sequencing and annotation.</title>
        <authorList>
            <consortium name="The Broad Institute Genomics Platform"/>
            <consortium name="The Broad Institute Genome Sequencing Center for Infectious Disease"/>
            <person name="Wu L."/>
            <person name="Ma J."/>
        </authorList>
    </citation>
    <scope>NUCLEOTIDE SEQUENCE [LARGE SCALE GENOMIC DNA]</scope>
    <source>
        <strain evidence="3">JCM 18459</strain>
    </source>
</reference>
<accession>A0ABP9PTE5</accession>
<feature type="transmembrane region" description="Helical" evidence="1">
    <location>
        <begin position="36"/>
        <end position="61"/>
    </location>
</feature>
<dbReference type="RefSeq" id="WP_345460063.1">
    <property type="nucleotide sequence ID" value="NZ_BAABKG010000003.1"/>
</dbReference>
<evidence type="ECO:0000313" key="3">
    <source>
        <dbReference type="Proteomes" id="UP001500221"/>
    </source>
</evidence>
<comment type="caution">
    <text evidence="2">The sequence shown here is derived from an EMBL/GenBank/DDBJ whole genome shotgun (WGS) entry which is preliminary data.</text>
</comment>
<protein>
    <submittedName>
        <fullName evidence="2">Uncharacterized protein</fullName>
    </submittedName>
</protein>
<keyword evidence="1" id="KW-0812">Transmembrane</keyword>
<gene>
    <name evidence="2" type="ORF">GCM10023340_30010</name>
</gene>
<feature type="transmembrane region" description="Helical" evidence="1">
    <location>
        <begin position="194"/>
        <end position="220"/>
    </location>
</feature>
<proteinExistence type="predicted"/>
<evidence type="ECO:0000256" key="1">
    <source>
        <dbReference type="SAM" id="Phobius"/>
    </source>
</evidence>
<dbReference type="EMBL" id="BAABKG010000003">
    <property type="protein sequence ID" value="GAA5151328.1"/>
    <property type="molecule type" value="Genomic_DNA"/>
</dbReference>